<gene>
    <name evidence="5" type="ORF">KHLLAP_LOCUS7178</name>
</gene>
<dbReference type="GO" id="GO:0003993">
    <property type="term" value="F:acid phosphatase activity"/>
    <property type="evidence" value="ECO:0007669"/>
    <property type="project" value="TreeGrafter"/>
</dbReference>
<evidence type="ECO:0000313" key="5">
    <source>
        <dbReference type="EMBL" id="CAJ2506710.1"/>
    </source>
</evidence>
<proteinExistence type="predicted"/>
<dbReference type="InterPro" id="IPR016274">
    <property type="entry name" value="Histidine_acid_Pase_euk"/>
</dbReference>
<keyword evidence="6" id="KW-1185">Reference proteome</keyword>
<dbReference type="FunFam" id="3.40.50.1240:FF:000065">
    <property type="entry name" value="Similar to histidine acid phosphatase"/>
    <property type="match status" value="1"/>
</dbReference>
<sequence>MASTIRQLPQWLQAALLLAASAQTASAASLYSTYTFNPLEHLGGVAPYFEPQDPPSSPAAPQGCTAERSAYLVRHAAIYANDFDYEEYIEPFIQKVQNHTGIAWTHIPSLNFLSSWTAPISDAEIEMLTRVGKVEAAQLGADLSFRYPGMKLPSKVWTSSAERTYKSAQSLVRGLETDDNEINVVSIFESSESGADSLTPYKACPAYSSSAGSDQSKVYMEIFTKPIKARLNAAAPKFNFTTNDVFGMMELCGYESVIRGSSPFCDLDLFTPDDWLAWEYASDIQYHYNVGYGNQVSGAVGLPWFNATANLLLNNEDKDQDLFVSFTHRELPPMVFVAMGLFNNSAFGGSEATINDTMPLDRINYRRAWKSSHVLPFLSNLAIERFNCTGSYGYEDGEYYRVLVNSSPQPLPACADGPGTSCSRSGFESYLQERVDMFQGFSATCGVDYDNSTDSLSIYTDSSIGNGTAVGKRYAAFQ</sequence>
<dbReference type="EMBL" id="CAUWAG010000010">
    <property type="protein sequence ID" value="CAJ2506710.1"/>
    <property type="molecule type" value="Genomic_DNA"/>
</dbReference>
<dbReference type="AlphaFoldDB" id="A0AAI8VKP3"/>
<dbReference type="PIRSF" id="PIRSF000894">
    <property type="entry name" value="Acid_phosphatase"/>
    <property type="match status" value="1"/>
</dbReference>
<evidence type="ECO:0000256" key="2">
    <source>
        <dbReference type="ARBA" id="ARBA00023180"/>
    </source>
</evidence>
<keyword evidence="3" id="KW-1015">Disulfide bond</keyword>
<organism evidence="5 6">
    <name type="scientific">Anthostomella pinea</name>
    <dbReference type="NCBI Taxonomy" id="933095"/>
    <lineage>
        <taxon>Eukaryota</taxon>
        <taxon>Fungi</taxon>
        <taxon>Dikarya</taxon>
        <taxon>Ascomycota</taxon>
        <taxon>Pezizomycotina</taxon>
        <taxon>Sordariomycetes</taxon>
        <taxon>Xylariomycetidae</taxon>
        <taxon>Xylariales</taxon>
        <taxon>Xylariaceae</taxon>
        <taxon>Anthostomella</taxon>
    </lineage>
</organism>
<evidence type="ECO:0000256" key="4">
    <source>
        <dbReference type="SAM" id="SignalP"/>
    </source>
</evidence>
<name>A0AAI8VKP3_9PEZI</name>
<dbReference type="GO" id="GO:0009277">
    <property type="term" value="C:fungal-type cell wall"/>
    <property type="evidence" value="ECO:0007669"/>
    <property type="project" value="TreeGrafter"/>
</dbReference>
<dbReference type="Pfam" id="PF00328">
    <property type="entry name" value="His_Phos_2"/>
    <property type="match status" value="1"/>
</dbReference>
<feature type="disulfide bond" evidence="3">
    <location>
        <begin position="414"/>
        <end position="422"/>
    </location>
</feature>
<accession>A0AAI8VKP3</accession>
<keyword evidence="4" id="KW-0732">Signal</keyword>
<keyword evidence="2" id="KW-0325">Glycoprotein</keyword>
<comment type="caution">
    <text evidence="5">The sequence shown here is derived from an EMBL/GenBank/DDBJ whole genome shotgun (WGS) entry which is preliminary data.</text>
</comment>
<protein>
    <submittedName>
        <fullName evidence="5">Uu.00g078960.m01.CDS01</fullName>
    </submittedName>
</protein>
<evidence type="ECO:0000256" key="1">
    <source>
        <dbReference type="ARBA" id="ARBA00022801"/>
    </source>
</evidence>
<dbReference type="PANTHER" id="PTHR20963">
    <property type="entry name" value="MULTIPLE INOSITOL POLYPHOSPHATE PHOSPHATASE-RELATED"/>
    <property type="match status" value="1"/>
</dbReference>
<dbReference type="CDD" id="cd07061">
    <property type="entry name" value="HP_HAP_like"/>
    <property type="match status" value="1"/>
</dbReference>
<dbReference type="InterPro" id="IPR000560">
    <property type="entry name" value="His_Pase_clade-2"/>
</dbReference>
<dbReference type="PANTHER" id="PTHR20963:SF14">
    <property type="entry name" value="ACID PHOSPHATASE, PUTATIVE-RELATED"/>
    <property type="match status" value="1"/>
</dbReference>
<feature type="chain" id="PRO_5042552635" evidence="4">
    <location>
        <begin position="28"/>
        <end position="478"/>
    </location>
</feature>
<evidence type="ECO:0000256" key="3">
    <source>
        <dbReference type="PIRSR" id="PIRSR000894-2"/>
    </source>
</evidence>
<dbReference type="InterPro" id="IPR029033">
    <property type="entry name" value="His_PPase_superfam"/>
</dbReference>
<evidence type="ECO:0000313" key="6">
    <source>
        <dbReference type="Proteomes" id="UP001295740"/>
    </source>
</evidence>
<dbReference type="Gene3D" id="3.40.50.1240">
    <property type="entry name" value="Phosphoglycerate mutase-like"/>
    <property type="match status" value="1"/>
</dbReference>
<keyword evidence="1" id="KW-0378">Hydrolase</keyword>
<reference evidence="5" key="1">
    <citation type="submission" date="2023-10" db="EMBL/GenBank/DDBJ databases">
        <authorList>
            <person name="Hackl T."/>
        </authorList>
    </citation>
    <scope>NUCLEOTIDE SEQUENCE</scope>
</reference>
<dbReference type="SUPFAM" id="SSF53254">
    <property type="entry name" value="Phosphoglycerate mutase-like"/>
    <property type="match status" value="1"/>
</dbReference>
<feature type="disulfide bond" evidence="3">
    <location>
        <begin position="252"/>
        <end position="265"/>
    </location>
</feature>
<feature type="disulfide bond" evidence="3">
    <location>
        <begin position="64"/>
        <end position="388"/>
    </location>
</feature>
<feature type="signal peptide" evidence="4">
    <location>
        <begin position="1"/>
        <end position="27"/>
    </location>
</feature>
<dbReference type="Proteomes" id="UP001295740">
    <property type="component" value="Unassembled WGS sequence"/>
</dbReference>